<feature type="domain" description="DUF4382" evidence="1">
    <location>
        <begin position="34"/>
        <end position="182"/>
    </location>
</feature>
<dbReference type="EMBL" id="FQUI01000014">
    <property type="protein sequence ID" value="SHE75917.1"/>
    <property type="molecule type" value="Genomic_DNA"/>
</dbReference>
<proteinExistence type="predicted"/>
<organism evidence="2 3">
    <name type="scientific">Marinitoga hydrogenitolerans (strain DSM 16785 / JCM 12826 / AT1271)</name>
    <dbReference type="NCBI Taxonomy" id="1122195"/>
    <lineage>
        <taxon>Bacteria</taxon>
        <taxon>Thermotogati</taxon>
        <taxon>Thermotogota</taxon>
        <taxon>Thermotogae</taxon>
        <taxon>Petrotogales</taxon>
        <taxon>Petrotogaceae</taxon>
        <taxon>Marinitoga</taxon>
    </lineage>
</organism>
<dbReference type="InterPro" id="IPR025491">
    <property type="entry name" value="DUF4382"/>
</dbReference>
<sequence length="298" mass="32884">MKKRTIIFLSLFFILTFIFVGCVSNLNDEQSLEKATVSVLLTDRPVSDVDGLLVFIKDVYFTYEINGEFENSTPVEINKEYDILTLAGTETHLFDFELPVNAQLESIHMNVSNIATVVIGGNEYSVSVNGSGESDLENYSKITIPNVGITISDDGELVIDFDVVRSLKQVGNPLDNSYKLTPVLKPTFRRRHATDIFLIKGNIVDSTNNNSPVAGAVVTLSSTSITGDSTILRVTLSNDEGNFCLGKFENGEYDIKVYTNLEFAGDNSEINFDNEISDYATTIQVNSDNIDLNIKLGQ</sequence>
<evidence type="ECO:0000313" key="2">
    <source>
        <dbReference type="EMBL" id="SHE75917.1"/>
    </source>
</evidence>
<comment type="caution">
    <text evidence="2">The sequence shown here is derived from an EMBL/GenBank/DDBJ whole genome shotgun (WGS) entry which is preliminary data.</text>
</comment>
<evidence type="ECO:0000313" key="3">
    <source>
        <dbReference type="Proteomes" id="UP000184334"/>
    </source>
</evidence>
<dbReference type="RefSeq" id="WP_072864223.1">
    <property type="nucleotide sequence ID" value="NZ_FQUI01000014.1"/>
</dbReference>
<dbReference type="PROSITE" id="PS51257">
    <property type="entry name" value="PROKAR_LIPOPROTEIN"/>
    <property type="match status" value="1"/>
</dbReference>
<dbReference type="AlphaFoldDB" id="A0A1M4W3Z1"/>
<dbReference type="Proteomes" id="UP000184334">
    <property type="component" value="Unassembled WGS sequence"/>
</dbReference>
<dbReference type="SUPFAM" id="SSF49478">
    <property type="entry name" value="Cna protein B-type domain"/>
    <property type="match status" value="1"/>
</dbReference>
<accession>A0A1M4W3Z1</accession>
<name>A0A1M4W3Z1_MARH1</name>
<reference evidence="2" key="1">
    <citation type="submission" date="2016-11" db="EMBL/GenBank/DDBJ databases">
        <authorList>
            <person name="Varghese N."/>
            <person name="Submissions S."/>
        </authorList>
    </citation>
    <scope>NUCLEOTIDE SEQUENCE [LARGE SCALE GENOMIC DNA]</scope>
    <source>
        <strain evidence="2">DSM 16785</strain>
    </source>
</reference>
<keyword evidence="3" id="KW-1185">Reference proteome</keyword>
<dbReference type="Gene3D" id="2.60.40.1120">
    <property type="entry name" value="Carboxypeptidase-like, regulatory domain"/>
    <property type="match status" value="1"/>
</dbReference>
<protein>
    <recommendedName>
        <fullName evidence="1">DUF4382 domain-containing protein</fullName>
    </recommendedName>
</protein>
<evidence type="ECO:0000259" key="1">
    <source>
        <dbReference type="Pfam" id="PF14321"/>
    </source>
</evidence>
<dbReference type="STRING" id="1122195.SAMN02745164_01077"/>
<dbReference type="OrthoDB" id="2111471at2"/>
<dbReference type="Pfam" id="PF14321">
    <property type="entry name" value="DUF4382"/>
    <property type="match status" value="1"/>
</dbReference>
<gene>
    <name evidence="2" type="ORF">SAMN02745164_01077</name>
</gene>